<dbReference type="Gene3D" id="1.10.10.10">
    <property type="entry name" value="Winged helix-like DNA-binding domain superfamily/Winged helix DNA-binding domain"/>
    <property type="match status" value="1"/>
</dbReference>
<proteinExistence type="predicted"/>
<dbReference type="EMBL" id="FZMO01000017">
    <property type="protein sequence ID" value="SNQ45816.1"/>
    <property type="molecule type" value="Genomic_DNA"/>
</dbReference>
<dbReference type="InterPro" id="IPR009057">
    <property type="entry name" value="Homeodomain-like_sf"/>
</dbReference>
<dbReference type="AlphaFoldDB" id="A0A2I2KJJ0"/>
<feature type="region of interest" description="Disordered" evidence="1">
    <location>
        <begin position="1"/>
        <end position="26"/>
    </location>
</feature>
<dbReference type="GO" id="GO:0003677">
    <property type="term" value="F:DNA binding"/>
    <property type="evidence" value="ECO:0007669"/>
    <property type="project" value="InterPro"/>
</dbReference>
<dbReference type="PROSITE" id="PS51071">
    <property type="entry name" value="HTH_RPIR"/>
    <property type="match status" value="1"/>
</dbReference>
<dbReference type="RefSeq" id="WP_165818199.1">
    <property type="nucleotide sequence ID" value="NZ_FZMO01000017.1"/>
</dbReference>
<dbReference type="InterPro" id="IPR035472">
    <property type="entry name" value="RpiR-like_SIS"/>
</dbReference>
<dbReference type="InterPro" id="IPR046348">
    <property type="entry name" value="SIS_dom_sf"/>
</dbReference>
<gene>
    <name evidence="3" type="ORF">FRACA_1130011</name>
</gene>
<dbReference type="Gene3D" id="3.40.50.10490">
    <property type="entry name" value="Glucose-6-phosphate isomerase like protein, domain 1"/>
    <property type="match status" value="1"/>
</dbReference>
<evidence type="ECO:0000256" key="1">
    <source>
        <dbReference type="SAM" id="MobiDB-lite"/>
    </source>
</evidence>
<dbReference type="SUPFAM" id="SSF46689">
    <property type="entry name" value="Homeodomain-like"/>
    <property type="match status" value="1"/>
</dbReference>
<dbReference type="InterPro" id="IPR047640">
    <property type="entry name" value="RpiR-like"/>
</dbReference>
<keyword evidence="4" id="KW-1185">Reference proteome</keyword>
<dbReference type="PANTHER" id="PTHR30514">
    <property type="entry name" value="GLUCOKINASE"/>
    <property type="match status" value="1"/>
</dbReference>
<dbReference type="GO" id="GO:0003700">
    <property type="term" value="F:DNA-binding transcription factor activity"/>
    <property type="evidence" value="ECO:0007669"/>
    <property type="project" value="InterPro"/>
</dbReference>
<dbReference type="GO" id="GO:0097367">
    <property type="term" value="F:carbohydrate derivative binding"/>
    <property type="evidence" value="ECO:0007669"/>
    <property type="project" value="InterPro"/>
</dbReference>
<organism evidence="3 4">
    <name type="scientific">Frankia canadensis</name>
    <dbReference type="NCBI Taxonomy" id="1836972"/>
    <lineage>
        <taxon>Bacteria</taxon>
        <taxon>Bacillati</taxon>
        <taxon>Actinomycetota</taxon>
        <taxon>Actinomycetes</taxon>
        <taxon>Frankiales</taxon>
        <taxon>Frankiaceae</taxon>
        <taxon>Frankia</taxon>
    </lineage>
</organism>
<evidence type="ECO:0000313" key="3">
    <source>
        <dbReference type="EMBL" id="SNQ45816.1"/>
    </source>
</evidence>
<dbReference type="GO" id="GO:1901135">
    <property type="term" value="P:carbohydrate derivative metabolic process"/>
    <property type="evidence" value="ECO:0007669"/>
    <property type="project" value="InterPro"/>
</dbReference>
<evidence type="ECO:0000259" key="2">
    <source>
        <dbReference type="PROSITE" id="PS51071"/>
    </source>
</evidence>
<dbReference type="CDD" id="cd05013">
    <property type="entry name" value="SIS_RpiR"/>
    <property type="match status" value="1"/>
</dbReference>
<reference evidence="3 4" key="1">
    <citation type="submission" date="2017-06" db="EMBL/GenBank/DDBJ databases">
        <authorList>
            <person name="Kim H.J."/>
            <person name="Triplett B.A."/>
        </authorList>
    </citation>
    <scope>NUCLEOTIDE SEQUENCE [LARGE SCALE GENOMIC DNA]</scope>
    <source>
        <strain evidence="3">FRACA_ARgP5</strain>
    </source>
</reference>
<evidence type="ECO:0000313" key="4">
    <source>
        <dbReference type="Proteomes" id="UP000234331"/>
    </source>
</evidence>
<name>A0A2I2KJJ0_9ACTN</name>
<protein>
    <submittedName>
        <fullName evidence="3">Putative RpiR-family transcriptional regulator</fullName>
    </submittedName>
</protein>
<feature type="domain" description="HTH rpiR-type" evidence="2">
    <location>
        <begin position="34"/>
        <end position="110"/>
    </location>
</feature>
<dbReference type="InterPro" id="IPR036388">
    <property type="entry name" value="WH-like_DNA-bd_sf"/>
</dbReference>
<dbReference type="Proteomes" id="UP000234331">
    <property type="component" value="Unassembled WGS sequence"/>
</dbReference>
<sequence>MPRSASPDGAARAAKGRDTTRPFAAPVPRAGGTVDDLFVEGIRSGVLTPAQRRIARYISDHGSEVAFLSSVELAARVGVSQPSVTRFATAVGYSGYAAMIEAIREVVLAPRPRAADKGKDLNRMQVAVEHSIESLTFLRDQLVDLSVLHQAAAALAASRPMPVCGFRGSVPIASWFSFFASKIHPSVMALWGSDSHLVEKIAQARLAGGTAMLAIVMPRYPAQALLAVRAAKKEGLMVVLLVDSALSPLAPYGDIVLPAPVNPDFVFDSQVAPLQMAAALLELIADHDREGTQMRLDRLEELAAEYEFFLPPE</sequence>
<dbReference type="InterPro" id="IPR000281">
    <property type="entry name" value="HTH_RpiR"/>
</dbReference>
<dbReference type="Pfam" id="PF01418">
    <property type="entry name" value="HTH_6"/>
    <property type="match status" value="1"/>
</dbReference>
<dbReference type="PANTHER" id="PTHR30514:SF18">
    <property type="entry name" value="RPIR-FAMILY TRANSCRIPTIONAL REGULATOR"/>
    <property type="match status" value="1"/>
</dbReference>
<accession>A0A2I2KJJ0</accession>
<dbReference type="SUPFAM" id="SSF53697">
    <property type="entry name" value="SIS domain"/>
    <property type="match status" value="1"/>
</dbReference>